<dbReference type="EMBL" id="JAHRIO010071031">
    <property type="protein sequence ID" value="MEQ2181763.1"/>
    <property type="molecule type" value="Genomic_DNA"/>
</dbReference>
<evidence type="ECO:0000313" key="2">
    <source>
        <dbReference type="EMBL" id="MEQ2181763.1"/>
    </source>
</evidence>
<proteinExistence type="predicted"/>
<keyword evidence="3" id="KW-1185">Reference proteome</keyword>
<feature type="signal peptide" evidence="1">
    <location>
        <begin position="1"/>
        <end position="18"/>
    </location>
</feature>
<evidence type="ECO:0000313" key="3">
    <source>
        <dbReference type="Proteomes" id="UP001476798"/>
    </source>
</evidence>
<organism evidence="2 3">
    <name type="scientific">Goodea atripinnis</name>
    <dbReference type="NCBI Taxonomy" id="208336"/>
    <lineage>
        <taxon>Eukaryota</taxon>
        <taxon>Metazoa</taxon>
        <taxon>Chordata</taxon>
        <taxon>Craniata</taxon>
        <taxon>Vertebrata</taxon>
        <taxon>Euteleostomi</taxon>
        <taxon>Actinopterygii</taxon>
        <taxon>Neopterygii</taxon>
        <taxon>Teleostei</taxon>
        <taxon>Neoteleostei</taxon>
        <taxon>Acanthomorphata</taxon>
        <taxon>Ovalentaria</taxon>
        <taxon>Atherinomorphae</taxon>
        <taxon>Cyprinodontiformes</taxon>
        <taxon>Goodeidae</taxon>
        <taxon>Goodea</taxon>
    </lineage>
</organism>
<sequence>MAAHAFLICSLALLSALSQPGLTFTEEEFQPGLIYDEGEKSGGGRGTGDARRDAGMLMCTSSLRQLCAILAFLSYSSPRIHLRLGIQSFKQCWYVLESAKLQGFVCLRPHQTVLINHRWDCCLCTVMLVWQEGA</sequence>
<comment type="caution">
    <text evidence="2">The sequence shown here is derived from an EMBL/GenBank/DDBJ whole genome shotgun (WGS) entry which is preliminary data.</text>
</comment>
<reference evidence="2 3" key="1">
    <citation type="submission" date="2021-06" db="EMBL/GenBank/DDBJ databases">
        <authorList>
            <person name="Palmer J.M."/>
        </authorList>
    </citation>
    <scope>NUCLEOTIDE SEQUENCE [LARGE SCALE GENOMIC DNA]</scope>
    <source>
        <strain evidence="2 3">GA_2019</strain>
        <tissue evidence="2">Muscle</tissue>
    </source>
</reference>
<keyword evidence="1" id="KW-0732">Signal</keyword>
<dbReference type="Proteomes" id="UP001476798">
    <property type="component" value="Unassembled WGS sequence"/>
</dbReference>
<gene>
    <name evidence="2" type="ORF">GOODEAATRI_014830</name>
</gene>
<accession>A0ABV0PE76</accession>
<evidence type="ECO:0000256" key="1">
    <source>
        <dbReference type="SAM" id="SignalP"/>
    </source>
</evidence>
<protein>
    <submittedName>
        <fullName evidence="2">Uncharacterized protein</fullName>
    </submittedName>
</protein>
<name>A0ABV0PE76_9TELE</name>
<feature type="chain" id="PRO_5046474521" evidence="1">
    <location>
        <begin position="19"/>
        <end position="134"/>
    </location>
</feature>